<dbReference type="RefSeq" id="WP_345043836.1">
    <property type="nucleotide sequence ID" value="NZ_BAABBA010000021.1"/>
</dbReference>
<evidence type="ECO:0000256" key="1">
    <source>
        <dbReference type="SAM" id="MobiDB-lite"/>
    </source>
</evidence>
<gene>
    <name evidence="2" type="ORF">GCM10022262_34070</name>
</gene>
<feature type="compositionally biased region" description="Polar residues" evidence="1">
    <location>
        <begin position="243"/>
        <end position="260"/>
    </location>
</feature>
<proteinExistence type="predicted"/>
<sequence length="281" mass="30858">MAEESDGIEEALTGSVRVAVTVGARLGEMLARAREEQMRRAEAAEDQHARELTARLQAEQAAARAELAPVFRAEWWDRAGAEDIQHVYTTARAWAGQDSEADRAAARIREEVRRRYDVDVDSAGADPELVRVALARAEVRRAEAEQERARAAAENVEAQLLVAEADLADRAAEGARAAAQHEPDPAEREEAALEGEREENRATTAREAGKDNYDSAERRQAFAADLERRGIDQDTLAARMTADVSQGTHPSEAARSTGNKAPSARRSRIGQGRQREQNLTR</sequence>
<evidence type="ECO:0000313" key="3">
    <source>
        <dbReference type="Proteomes" id="UP001499841"/>
    </source>
</evidence>
<keyword evidence="3" id="KW-1185">Reference proteome</keyword>
<comment type="caution">
    <text evidence="2">The sequence shown here is derived from an EMBL/GenBank/DDBJ whole genome shotgun (WGS) entry which is preliminary data.</text>
</comment>
<reference evidence="3" key="1">
    <citation type="journal article" date="2019" name="Int. J. Syst. Evol. Microbiol.">
        <title>The Global Catalogue of Microorganisms (GCM) 10K type strain sequencing project: providing services to taxonomists for standard genome sequencing and annotation.</title>
        <authorList>
            <consortium name="The Broad Institute Genomics Platform"/>
            <consortium name="The Broad Institute Genome Sequencing Center for Infectious Disease"/>
            <person name="Wu L."/>
            <person name="Ma J."/>
        </authorList>
    </citation>
    <scope>NUCLEOTIDE SEQUENCE [LARGE SCALE GENOMIC DNA]</scope>
    <source>
        <strain evidence="3">JCM 17459</strain>
    </source>
</reference>
<protein>
    <recommendedName>
        <fullName evidence="4">Colicin import membrane protein</fullName>
    </recommendedName>
</protein>
<dbReference type="EMBL" id="BAABBA010000021">
    <property type="protein sequence ID" value="GAA4289046.1"/>
    <property type="molecule type" value="Genomic_DNA"/>
</dbReference>
<feature type="compositionally biased region" description="Basic and acidic residues" evidence="1">
    <location>
        <begin position="207"/>
        <end position="232"/>
    </location>
</feature>
<accession>A0ABP8EYH7</accession>
<feature type="region of interest" description="Disordered" evidence="1">
    <location>
        <begin position="172"/>
        <end position="281"/>
    </location>
</feature>
<feature type="compositionally biased region" description="Basic and acidic residues" evidence="1">
    <location>
        <begin position="172"/>
        <end position="201"/>
    </location>
</feature>
<organism evidence="2 3">
    <name type="scientific">Georgenia daeguensis</name>
    <dbReference type="NCBI Taxonomy" id="908355"/>
    <lineage>
        <taxon>Bacteria</taxon>
        <taxon>Bacillati</taxon>
        <taxon>Actinomycetota</taxon>
        <taxon>Actinomycetes</taxon>
        <taxon>Micrococcales</taxon>
        <taxon>Bogoriellaceae</taxon>
        <taxon>Georgenia</taxon>
    </lineage>
</organism>
<name>A0ABP8EYH7_9MICO</name>
<evidence type="ECO:0008006" key="4">
    <source>
        <dbReference type="Google" id="ProtNLM"/>
    </source>
</evidence>
<evidence type="ECO:0000313" key="2">
    <source>
        <dbReference type="EMBL" id="GAA4289046.1"/>
    </source>
</evidence>
<dbReference type="Proteomes" id="UP001499841">
    <property type="component" value="Unassembled WGS sequence"/>
</dbReference>